<feature type="transmembrane region" description="Helical" evidence="1">
    <location>
        <begin position="137"/>
        <end position="157"/>
    </location>
</feature>
<accession>A0ABU3SYX4</accession>
<organism evidence="3 4">
    <name type="scientific">Paraglaciecola aquimarina</name>
    <dbReference type="NCBI Taxonomy" id="1235557"/>
    <lineage>
        <taxon>Bacteria</taxon>
        <taxon>Pseudomonadati</taxon>
        <taxon>Pseudomonadota</taxon>
        <taxon>Gammaproteobacteria</taxon>
        <taxon>Alteromonadales</taxon>
        <taxon>Alteromonadaceae</taxon>
        <taxon>Paraglaciecola</taxon>
    </lineage>
</organism>
<keyword evidence="3" id="KW-0808">Transferase</keyword>
<feature type="transmembrane region" description="Helical" evidence="1">
    <location>
        <begin position="217"/>
        <end position="238"/>
    </location>
</feature>
<comment type="caution">
    <text evidence="3">The sequence shown here is derived from an EMBL/GenBank/DDBJ whole genome shotgun (WGS) entry which is preliminary data.</text>
</comment>
<dbReference type="Pfam" id="PF07786">
    <property type="entry name" value="HGSNAT_cat"/>
    <property type="match status" value="1"/>
</dbReference>
<name>A0ABU3SYX4_9ALTE</name>
<keyword evidence="4" id="KW-1185">Reference proteome</keyword>
<sequence length="242" mass="27315">MLAKTQSNTPSRVFEVDVLRGSAIVLMIIFHFGYDLAVFGWATYNTGIDIEWRIFRAMIVTGFLLAVGMSSYLAYHRKVDGKKLFKACAKLLLVSVFLTISSVFMYPDTWIYFGIIHFITVALFLSVPFVRIPNISAVLGTFIILGYGLDYISMHSLWLWSIDNIGIPQQTVDLASFIPWFGVVLLGIFVMHKQCFNLSVPQRQLTKALAWLGKHSLVIYLLHQPIIYSGLSLIALIIDNPT</sequence>
<keyword evidence="3" id="KW-0012">Acyltransferase</keyword>
<dbReference type="EMBL" id="JAWDIO010000002">
    <property type="protein sequence ID" value="MDU0355191.1"/>
    <property type="molecule type" value="Genomic_DNA"/>
</dbReference>
<dbReference type="RefSeq" id="WP_316026738.1">
    <property type="nucleotide sequence ID" value="NZ_JAWDIO010000002.1"/>
</dbReference>
<keyword evidence="1" id="KW-0472">Membrane</keyword>
<feature type="transmembrane region" description="Helical" evidence="1">
    <location>
        <begin position="177"/>
        <end position="196"/>
    </location>
</feature>
<feature type="transmembrane region" description="Helical" evidence="1">
    <location>
        <begin position="87"/>
        <end position="104"/>
    </location>
</feature>
<proteinExistence type="predicted"/>
<evidence type="ECO:0000256" key="1">
    <source>
        <dbReference type="SAM" id="Phobius"/>
    </source>
</evidence>
<keyword evidence="1" id="KW-1133">Transmembrane helix</keyword>
<dbReference type="GO" id="GO:0015019">
    <property type="term" value="F:heparan-alpha-glucosaminide N-acetyltransferase activity"/>
    <property type="evidence" value="ECO:0007669"/>
    <property type="project" value="UniProtKB-EC"/>
</dbReference>
<feature type="domain" description="Heparan-alpha-glucosaminide N-acetyltransferase catalytic" evidence="2">
    <location>
        <begin position="12"/>
        <end position="225"/>
    </location>
</feature>
<dbReference type="InterPro" id="IPR012429">
    <property type="entry name" value="HGSNAT_cat"/>
</dbReference>
<feature type="transmembrane region" description="Helical" evidence="1">
    <location>
        <begin position="110"/>
        <end position="130"/>
    </location>
</feature>
<dbReference type="EC" id="2.3.1.78" evidence="3"/>
<evidence type="ECO:0000259" key="2">
    <source>
        <dbReference type="Pfam" id="PF07786"/>
    </source>
</evidence>
<feature type="transmembrane region" description="Helical" evidence="1">
    <location>
        <begin position="21"/>
        <end position="42"/>
    </location>
</feature>
<protein>
    <submittedName>
        <fullName evidence="3">Heparan-alpha-glucosaminide N-acetyltransferase</fullName>
        <ecNumber evidence="3">2.3.1.78</ecNumber>
    </submittedName>
</protein>
<evidence type="ECO:0000313" key="4">
    <source>
        <dbReference type="Proteomes" id="UP001247805"/>
    </source>
</evidence>
<dbReference type="Proteomes" id="UP001247805">
    <property type="component" value="Unassembled WGS sequence"/>
</dbReference>
<keyword evidence="1" id="KW-0812">Transmembrane</keyword>
<feature type="transmembrane region" description="Helical" evidence="1">
    <location>
        <begin position="54"/>
        <end position="75"/>
    </location>
</feature>
<evidence type="ECO:0000313" key="3">
    <source>
        <dbReference type="EMBL" id="MDU0355191.1"/>
    </source>
</evidence>
<gene>
    <name evidence="3" type="ORF">RS130_15950</name>
</gene>
<reference evidence="3 4" key="1">
    <citation type="submission" date="2023-10" db="EMBL/GenBank/DDBJ databases">
        <title>Glaciecola aquimarina strain GGW-M5 nov., isolated from a coastal seawater.</title>
        <authorList>
            <person name="Bayburt H."/>
            <person name="Kim J.M."/>
            <person name="Choi B.J."/>
            <person name="Jeon C.O."/>
        </authorList>
    </citation>
    <scope>NUCLEOTIDE SEQUENCE [LARGE SCALE GENOMIC DNA]</scope>
    <source>
        <strain evidence="3 4">KCTC 32108</strain>
    </source>
</reference>